<dbReference type="PANTHER" id="PTHR43591:SF10">
    <property type="entry name" value="ABC TRANSMEMBRANE TYPE-1 DOMAIN-CONTAINING PROTEIN-RELATED"/>
    <property type="match status" value="1"/>
</dbReference>
<dbReference type="AlphaFoldDB" id="A0A8H6NGA7"/>
<sequence length="346" mass="38111">MTEGQALPTAPPGPPTTTLPAAGMQQQPVAFIEPDDPGYETATDAGSVEFQSLASSVRDYKFENERRYHRYKEGRYALPNDEPEQEREDMKHTMVVALCGGALHCAPLVNPQKILDIGTGTGAWAIDMGDEYPGAEVIGNDLSPIQPEYLPPNVRFIIDDAEAEWLYPDNSVDFVHLRHMAPAIKDWPRLLAQAYRVLKPGGWIELQELNAKFNCDDGTMSPDCSLTRLIGHIRAGLASFGINLFAADSNPQRLQAAGFGGTFQDVRKLPVGNWPRHPQMKTIGEYCRAVIYDGLHAISMGPITRGLGWTPAQVEVLLDEVRADLLNPGLHLYVYLHTVVGQKPVS</sequence>
<evidence type="ECO:0000256" key="2">
    <source>
        <dbReference type="SAM" id="MobiDB-lite"/>
    </source>
</evidence>
<dbReference type="SUPFAM" id="SSF53335">
    <property type="entry name" value="S-adenosyl-L-methionine-dependent methyltransferases"/>
    <property type="match status" value="1"/>
</dbReference>
<keyword evidence="4" id="KW-1185">Reference proteome</keyword>
<dbReference type="Gene3D" id="3.40.50.150">
    <property type="entry name" value="Vaccinia Virus protein VP39"/>
    <property type="match status" value="1"/>
</dbReference>
<name>A0A8H6NGA7_9PEZI</name>
<proteinExistence type="inferred from homology"/>
<dbReference type="Pfam" id="PF13489">
    <property type="entry name" value="Methyltransf_23"/>
    <property type="match status" value="1"/>
</dbReference>
<organism evidence="3 4">
    <name type="scientific">Colletotrichum plurivorum</name>
    <dbReference type="NCBI Taxonomy" id="2175906"/>
    <lineage>
        <taxon>Eukaryota</taxon>
        <taxon>Fungi</taxon>
        <taxon>Dikarya</taxon>
        <taxon>Ascomycota</taxon>
        <taxon>Pezizomycotina</taxon>
        <taxon>Sordariomycetes</taxon>
        <taxon>Hypocreomycetidae</taxon>
        <taxon>Glomerellales</taxon>
        <taxon>Glomerellaceae</taxon>
        <taxon>Colletotrichum</taxon>
        <taxon>Colletotrichum orchidearum species complex</taxon>
    </lineage>
</organism>
<protein>
    <submittedName>
        <fullName evidence="3">Methyltransferase domain-containing protein</fullName>
    </submittedName>
</protein>
<dbReference type="GO" id="GO:0008168">
    <property type="term" value="F:methyltransferase activity"/>
    <property type="evidence" value="ECO:0007669"/>
    <property type="project" value="UniProtKB-KW"/>
</dbReference>
<comment type="similarity">
    <text evidence="1">Belongs to the methyltransferase superfamily. LaeA methyltransferase family.</text>
</comment>
<dbReference type="InterPro" id="IPR029063">
    <property type="entry name" value="SAM-dependent_MTases_sf"/>
</dbReference>
<reference evidence="3" key="1">
    <citation type="journal article" date="2020" name="Phytopathology">
        <title>Genome Sequence Resources of Colletotrichum truncatum, C. plurivorum, C. musicola, and C. sojae: Four Species Pathogenic to Soybean (Glycine max).</title>
        <authorList>
            <person name="Rogerio F."/>
            <person name="Boufleur T.R."/>
            <person name="Ciampi-Guillardi M."/>
            <person name="Sukno S.A."/>
            <person name="Thon M.R."/>
            <person name="Massola Junior N.S."/>
            <person name="Baroncelli R."/>
        </authorList>
    </citation>
    <scope>NUCLEOTIDE SEQUENCE</scope>
    <source>
        <strain evidence="3">LFN00145</strain>
    </source>
</reference>
<dbReference type="GO" id="GO:0032259">
    <property type="term" value="P:methylation"/>
    <property type="evidence" value="ECO:0007669"/>
    <property type="project" value="UniProtKB-KW"/>
</dbReference>
<gene>
    <name evidence="3" type="ORF">CPLU01_06696</name>
</gene>
<keyword evidence="3" id="KW-0808">Transferase</keyword>
<evidence type="ECO:0000256" key="1">
    <source>
        <dbReference type="ARBA" id="ARBA00038158"/>
    </source>
</evidence>
<dbReference type="PANTHER" id="PTHR43591">
    <property type="entry name" value="METHYLTRANSFERASE"/>
    <property type="match status" value="1"/>
</dbReference>
<keyword evidence="3" id="KW-0489">Methyltransferase</keyword>
<dbReference type="EMBL" id="WIGO01000080">
    <property type="protein sequence ID" value="KAF6831530.1"/>
    <property type="molecule type" value="Genomic_DNA"/>
</dbReference>
<accession>A0A8H6NGA7</accession>
<evidence type="ECO:0000313" key="4">
    <source>
        <dbReference type="Proteomes" id="UP000654918"/>
    </source>
</evidence>
<feature type="region of interest" description="Disordered" evidence="2">
    <location>
        <begin position="1"/>
        <end position="25"/>
    </location>
</feature>
<dbReference type="Proteomes" id="UP000654918">
    <property type="component" value="Unassembled WGS sequence"/>
</dbReference>
<dbReference type="CDD" id="cd02440">
    <property type="entry name" value="AdoMet_MTases"/>
    <property type="match status" value="1"/>
</dbReference>
<comment type="caution">
    <text evidence="3">The sequence shown here is derived from an EMBL/GenBank/DDBJ whole genome shotgun (WGS) entry which is preliminary data.</text>
</comment>
<evidence type="ECO:0000313" key="3">
    <source>
        <dbReference type="EMBL" id="KAF6831530.1"/>
    </source>
</evidence>